<name>A0A1Y4L5C9_9FIRM</name>
<comment type="caution">
    <text evidence="1">The sequence shown here is derived from an EMBL/GenBank/DDBJ whole genome shotgun (WGS) entry which is preliminary data.</text>
</comment>
<protein>
    <submittedName>
        <fullName evidence="1">Uncharacterized protein</fullName>
    </submittedName>
</protein>
<sequence length="555" mass="61285">MRNKVTVIEGRGLYVGDRMICNGIPEIVEAFHRPGDSAPTCIRVRIRIGSFVDQCVDVAVGDLGYRALHRAIPLLQCSSSRHRAVLDTYLVEIAQKFLENPEKNTVRAYFFAQNGIVHLDNGATCVVLGNRVLGYKGNRCIAEPICSWRIPEGTPDACVTLAKLLTNQPSAVLLTTAYTLLTTVRSAVIKSGVDLQAVLYITGAQGLGKTTLARRVAGFVNNIDTDRPALLFDAGSTLAATRDAMASARDLPIVVDDLCLSASRAAQQRRKDLGAQLVREAANVTKIIKKAPGGQTMTLHNVAGVIMTAEFLLENASDVTRCVMAPITQPLDLPDALTPRVMAGAVELFLQHYLLDSEKLLRRLHHLLKNNEQIPALQNCPEQRVRTNLTALYWAFQEFVAIFATDIQFDNLARDLVQNFNRALADSVEQTNAALARVRSLTPEGNIAYVLLNAYHRQQFNLMPEGKKIRKLLKYDGLLIKNKLCLRTCALQQVVNQSPGYRGWTLNRIVAELVSCGALCIQEQGTYQIKVSDDSDALRVYCIKIDVLEQAAERY</sequence>
<accession>A0A1Y4L5C9</accession>
<proteinExistence type="predicted"/>
<evidence type="ECO:0000313" key="1">
    <source>
        <dbReference type="EMBL" id="OUP51978.1"/>
    </source>
</evidence>
<dbReference type="AlphaFoldDB" id="A0A1Y4L5C9"/>
<gene>
    <name evidence="1" type="ORF">B5F17_10780</name>
</gene>
<reference evidence="2" key="1">
    <citation type="submission" date="2017-04" db="EMBL/GenBank/DDBJ databases">
        <title>Function of individual gut microbiota members based on whole genome sequencing of pure cultures obtained from chicken caecum.</title>
        <authorList>
            <person name="Medvecky M."/>
            <person name="Cejkova D."/>
            <person name="Polansky O."/>
            <person name="Karasova D."/>
            <person name="Kubasova T."/>
            <person name="Cizek A."/>
            <person name="Rychlik I."/>
        </authorList>
    </citation>
    <scope>NUCLEOTIDE SEQUENCE [LARGE SCALE GENOMIC DNA]</scope>
    <source>
        <strain evidence="2">An180</strain>
    </source>
</reference>
<evidence type="ECO:0000313" key="2">
    <source>
        <dbReference type="Proteomes" id="UP000195897"/>
    </source>
</evidence>
<organism evidence="1 2">
    <name type="scientific">Butyricicoccus pullicaecorum</name>
    <dbReference type="NCBI Taxonomy" id="501571"/>
    <lineage>
        <taxon>Bacteria</taxon>
        <taxon>Bacillati</taxon>
        <taxon>Bacillota</taxon>
        <taxon>Clostridia</taxon>
        <taxon>Eubacteriales</taxon>
        <taxon>Butyricicoccaceae</taxon>
        <taxon>Butyricicoccus</taxon>
    </lineage>
</organism>
<dbReference type="EMBL" id="NFKK01000014">
    <property type="protein sequence ID" value="OUP51978.1"/>
    <property type="molecule type" value="Genomic_DNA"/>
</dbReference>
<dbReference type="Proteomes" id="UP000195897">
    <property type="component" value="Unassembled WGS sequence"/>
</dbReference>